<evidence type="ECO:0000313" key="2">
    <source>
        <dbReference type="EMBL" id="GAF76103.1"/>
    </source>
</evidence>
<proteinExistence type="predicted"/>
<organism evidence="2">
    <name type="scientific">marine sediment metagenome</name>
    <dbReference type="NCBI Taxonomy" id="412755"/>
    <lineage>
        <taxon>unclassified sequences</taxon>
        <taxon>metagenomes</taxon>
        <taxon>ecological metagenomes</taxon>
    </lineage>
</organism>
<feature type="non-terminal residue" evidence="2">
    <location>
        <position position="1"/>
    </location>
</feature>
<feature type="domain" description="DUF2087" evidence="1">
    <location>
        <begin position="7"/>
        <end position="48"/>
    </location>
</feature>
<reference evidence="2" key="1">
    <citation type="journal article" date="2014" name="Front. Microbiol.">
        <title>High frequency of phylogenetically diverse reductive dehalogenase-homologous genes in deep subseafloor sedimentary metagenomes.</title>
        <authorList>
            <person name="Kawai M."/>
            <person name="Futagami T."/>
            <person name="Toyoda A."/>
            <person name="Takaki Y."/>
            <person name="Nishi S."/>
            <person name="Hori S."/>
            <person name="Arai W."/>
            <person name="Tsubouchi T."/>
            <person name="Morono Y."/>
            <person name="Uchiyama I."/>
            <person name="Ito T."/>
            <person name="Fujiyama A."/>
            <person name="Inagaki F."/>
            <person name="Takami H."/>
        </authorList>
    </citation>
    <scope>NUCLEOTIDE SEQUENCE</scope>
    <source>
        <strain evidence="2">Expedition CK06-06</strain>
    </source>
</reference>
<dbReference type="InterPro" id="IPR018656">
    <property type="entry name" value="DUF2087"/>
</dbReference>
<protein>
    <recommendedName>
        <fullName evidence="1">DUF2087 domain-containing protein</fullName>
    </recommendedName>
</protein>
<name>X0S4X3_9ZZZZ</name>
<dbReference type="EMBL" id="BARS01008254">
    <property type="protein sequence ID" value="GAF76103.1"/>
    <property type="molecule type" value="Genomic_DNA"/>
</dbReference>
<gene>
    <name evidence="2" type="ORF">S01H1_15769</name>
</gene>
<sequence>AGVGTRSRRYAESEVNETISRFHEDYATIRREFIMRRMMDREGGYYWRIE</sequence>
<accession>X0S4X3</accession>
<evidence type="ECO:0000259" key="1">
    <source>
        <dbReference type="Pfam" id="PF09860"/>
    </source>
</evidence>
<comment type="caution">
    <text evidence="2">The sequence shown here is derived from an EMBL/GenBank/DDBJ whole genome shotgun (WGS) entry which is preliminary data.</text>
</comment>
<dbReference type="AlphaFoldDB" id="X0S4X3"/>
<dbReference type="Pfam" id="PF09860">
    <property type="entry name" value="DUF2087"/>
    <property type="match status" value="1"/>
</dbReference>